<organism evidence="1 2">
    <name type="scientific">Rubus argutus</name>
    <name type="common">Southern blackberry</name>
    <dbReference type="NCBI Taxonomy" id="59490"/>
    <lineage>
        <taxon>Eukaryota</taxon>
        <taxon>Viridiplantae</taxon>
        <taxon>Streptophyta</taxon>
        <taxon>Embryophyta</taxon>
        <taxon>Tracheophyta</taxon>
        <taxon>Spermatophyta</taxon>
        <taxon>Magnoliopsida</taxon>
        <taxon>eudicotyledons</taxon>
        <taxon>Gunneridae</taxon>
        <taxon>Pentapetalae</taxon>
        <taxon>rosids</taxon>
        <taxon>fabids</taxon>
        <taxon>Rosales</taxon>
        <taxon>Rosaceae</taxon>
        <taxon>Rosoideae</taxon>
        <taxon>Rosoideae incertae sedis</taxon>
        <taxon>Rubus</taxon>
    </lineage>
</organism>
<dbReference type="EMBL" id="JBEDUW010000002">
    <property type="protein sequence ID" value="KAK9943299.1"/>
    <property type="molecule type" value="Genomic_DNA"/>
</dbReference>
<gene>
    <name evidence="1" type="ORF">M0R45_008912</name>
</gene>
<dbReference type="Proteomes" id="UP001457282">
    <property type="component" value="Unassembled WGS sequence"/>
</dbReference>
<keyword evidence="2" id="KW-1185">Reference proteome</keyword>
<reference evidence="1 2" key="1">
    <citation type="journal article" date="2023" name="G3 (Bethesda)">
        <title>A chromosome-length genome assembly and annotation of blackberry (Rubus argutus, cv. 'Hillquist').</title>
        <authorList>
            <person name="Bruna T."/>
            <person name="Aryal R."/>
            <person name="Dudchenko O."/>
            <person name="Sargent D.J."/>
            <person name="Mead D."/>
            <person name="Buti M."/>
            <person name="Cavallini A."/>
            <person name="Hytonen T."/>
            <person name="Andres J."/>
            <person name="Pham M."/>
            <person name="Weisz D."/>
            <person name="Mascagni F."/>
            <person name="Usai G."/>
            <person name="Natali L."/>
            <person name="Bassil N."/>
            <person name="Fernandez G.E."/>
            <person name="Lomsadze A."/>
            <person name="Armour M."/>
            <person name="Olukolu B."/>
            <person name="Poorten T."/>
            <person name="Britton C."/>
            <person name="Davik J."/>
            <person name="Ashrafi H."/>
            <person name="Aiden E.L."/>
            <person name="Borodovsky M."/>
            <person name="Worthington M."/>
        </authorList>
    </citation>
    <scope>NUCLEOTIDE SEQUENCE [LARGE SCALE GENOMIC DNA]</scope>
    <source>
        <strain evidence="1">PI 553951</strain>
    </source>
</reference>
<sequence length="122" mass="13277">MAELGSGWVLSSSGLVESTGSFGSTAKTTASLMDEELAAGVVLGFGWNGDEIVHGCTAAWWILEHYGDAVLGEWGSCTKVMSREIERRRRRRKRGKKTIGDGGAGFGDWVEEIELRMVVVRL</sequence>
<comment type="caution">
    <text evidence="1">The sequence shown here is derived from an EMBL/GenBank/DDBJ whole genome shotgun (WGS) entry which is preliminary data.</text>
</comment>
<name>A0AAW1Y310_RUBAR</name>
<proteinExistence type="predicted"/>
<dbReference type="AlphaFoldDB" id="A0AAW1Y310"/>
<evidence type="ECO:0000313" key="2">
    <source>
        <dbReference type="Proteomes" id="UP001457282"/>
    </source>
</evidence>
<accession>A0AAW1Y310</accession>
<evidence type="ECO:0000313" key="1">
    <source>
        <dbReference type="EMBL" id="KAK9943299.1"/>
    </source>
</evidence>
<protein>
    <submittedName>
        <fullName evidence="1">Uncharacterized protein</fullName>
    </submittedName>
</protein>